<feature type="region of interest" description="Disordered" evidence="1">
    <location>
        <begin position="1"/>
        <end position="28"/>
    </location>
</feature>
<keyword evidence="4" id="KW-1185">Reference proteome</keyword>
<evidence type="ECO:0000313" key="3">
    <source>
        <dbReference type="EMBL" id="WEW55525.1"/>
    </source>
</evidence>
<accession>A0AAF0IEZ5</accession>
<evidence type="ECO:0000313" key="4">
    <source>
        <dbReference type="Proteomes" id="UP001219355"/>
    </source>
</evidence>
<dbReference type="EMBL" id="CP120627">
    <property type="protein sequence ID" value="WEW55525.1"/>
    <property type="molecule type" value="Genomic_DNA"/>
</dbReference>
<dbReference type="Proteomes" id="UP001219355">
    <property type="component" value="Chromosome 1"/>
</dbReference>
<reference evidence="3" key="1">
    <citation type="submission" date="2023-03" db="EMBL/GenBank/DDBJ databases">
        <title>Emydomyces testavorans Genome Sequence.</title>
        <authorList>
            <person name="Hoyer L."/>
        </authorList>
    </citation>
    <scope>NUCLEOTIDE SEQUENCE</scope>
    <source>
        <strain evidence="3">16-2883</strain>
    </source>
</reference>
<feature type="transmembrane region" description="Helical" evidence="2">
    <location>
        <begin position="70"/>
        <end position="92"/>
    </location>
</feature>
<name>A0AAF0IEZ5_9EURO</name>
<keyword evidence="2" id="KW-0812">Transmembrane</keyword>
<sequence>MAISKPEPSHPAADPAPPSQAPAAPANSDSITFTFNPHALSTGKNVHSVPMNSAHPISVRAIRKKIDSPIGIPVAQAAIFILSTVSAALLGASVQKESHSLDYGIYNGYSFVPIAPGEGLQLTPAYQVCLSALWALVALGISRLTKKPVHPAFYVAFDLLLWLSLLGICTGIIIIMGNAELYACTYDYRNKPKECHDFLRQSYKLQVAANTLALFSGMVYVINNGMKLEMTINMSGLGNAQAAKPLVRM</sequence>
<protein>
    <submittedName>
        <fullName evidence="3">Uncharacterized protein</fullName>
    </submittedName>
</protein>
<keyword evidence="2" id="KW-0472">Membrane</keyword>
<evidence type="ECO:0000256" key="1">
    <source>
        <dbReference type="SAM" id="MobiDB-lite"/>
    </source>
</evidence>
<keyword evidence="2" id="KW-1133">Transmembrane helix</keyword>
<evidence type="ECO:0000256" key="2">
    <source>
        <dbReference type="SAM" id="Phobius"/>
    </source>
</evidence>
<gene>
    <name evidence="3" type="ORF">PRK78_000956</name>
</gene>
<dbReference type="AlphaFoldDB" id="A0AAF0IEZ5"/>
<proteinExistence type="predicted"/>
<feature type="transmembrane region" description="Helical" evidence="2">
    <location>
        <begin position="124"/>
        <end position="141"/>
    </location>
</feature>
<feature type="transmembrane region" description="Helical" evidence="2">
    <location>
        <begin position="153"/>
        <end position="183"/>
    </location>
</feature>
<feature type="transmembrane region" description="Helical" evidence="2">
    <location>
        <begin position="203"/>
        <end position="222"/>
    </location>
</feature>
<organism evidence="3 4">
    <name type="scientific">Emydomyces testavorans</name>
    <dbReference type="NCBI Taxonomy" id="2070801"/>
    <lineage>
        <taxon>Eukaryota</taxon>
        <taxon>Fungi</taxon>
        <taxon>Dikarya</taxon>
        <taxon>Ascomycota</taxon>
        <taxon>Pezizomycotina</taxon>
        <taxon>Eurotiomycetes</taxon>
        <taxon>Eurotiomycetidae</taxon>
        <taxon>Onygenales</taxon>
        <taxon>Nannizziopsiaceae</taxon>
        <taxon>Emydomyces</taxon>
    </lineage>
</organism>